<accession>A0A4S5E8V7</accession>
<gene>
    <name evidence="1" type="ORF">E8P82_03880</name>
</gene>
<protein>
    <submittedName>
        <fullName evidence="1">Uncharacterized protein</fullName>
    </submittedName>
</protein>
<dbReference type="Pfam" id="PF21274">
    <property type="entry name" value="Rng_hyd_C"/>
    <property type="match status" value="1"/>
</dbReference>
<dbReference type="Gene3D" id="3.40.30.120">
    <property type="match status" value="1"/>
</dbReference>
<dbReference type="Proteomes" id="UP000305233">
    <property type="component" value="Unassembled WGS sequence"/>
</dbReference>
<dbReference type="OrthoDB" id="4141215at2"/>
<name>A0A4S5E8V7_9MICC</name>
<evidence type="ECO:0000313" key="2">
    <source>
        <dbReference type="Proteomes" id="UP000305233"/>
    </source>
</evidence>
<keyword evidence="2" id="KW-1185">Reference proteome</keyword>
<proteinExistence type="predicted"/>
<evidence type="ECO:0000313" key="1">
    <source>
        <dbReference type="EMBL" id="THJ67970.1"/>
    </source>
</evidence>
<dbReference type="AlphaFoldDB" id="A0A4S5E8V7"/>
<reference evidence="1 2" key="1">
    <citation type="submission" date="2019-04" db="EMBL/GenBank/DDBJ databases">
        <authorList>
            <person name="Liu Q."/>
            <person name="Xin Y.-H."/>
        </authorList>
    </citation>
    <scope>NUCLEOTIDE SEQUENCE [LARGE SCALE GENOMIC DNA]</scope>
    <source>
        <strain evidence="1 2">AM23</strain>
    </source>
</reference>
<sequence>MPNHSQLDGDNCNRYRIRAECRWCRDAPAVLLRPGGHVVWVGIDQSDLLTHLPRWFGAAARL</sequence>
<organism evidence="1 2">
    <name type="scientific">Arthrobacter echini</name>
    <dbReference type="NCBI Taxonomy" id="1529066"/>
    <lineage>
        <taxon>Bacteria</taxon>
        <taxon>Bacillati</taxon>
        <taxon>Actinomycetota</taxon>
        <taxon>Actinomycetes</taxon>
        <taxon>Micrococcales</taxon>
        <taxon>Micrococcaceae</taxon>
        <taxon>Arthrobacter</taxon>
    </lineage>
</organism>
<dbReference type="EMBL" id="SSWH01000002">
    <property type="protein sequence ID" value="THJ67970.1"/>
    <property type="molecule type" value="Genomic_DNA"/>
</dbReference>
<comment type="caution">
    <text evidence="1">The sequence shown here is derived from an EMBL/GenBank/DDBJ whole genome shotgun (WGS) entry which is preliminary data.</text>
</comment>